<dbReference type="Pfam" id="PF00593">
    <property type="entry name" value="TonB_dep_Rec_b-barrel"/>
    <property type="match status" value="1"/>
</dbReference>
<proteinExistence type="predicted"/>
<evidence type="ECO:0000256" key="9">
    <source>
        <dbReference type="ARBA" id="ARBA00023237"/>
    </source>
</evidence>
<dbReference type="GO" id="GO:0015344">
    <property type="term" value="F:siderophore uptake transmembrane transporter activity"/>
    <property type="evidence" value="ECO:0007669"/>
    <property type="project" value="TreeGrafter"/>
</dbReference>
<dbReference type="PANTHER" id="PTHR30069">
    <property type="entry name" value="TONB-DEPENDENT OUTER MEMBRANE RECEPTOR"/>
    <property type="match status" value="1"/>
</dbReference>
<name>A0A653A0G5_UNCDX</name>
<keyword evidence="2" id="KW-0813">Transport</keyword>
<dbReference type="InterPro" id="IPR039426">
    <property type="entry name" value="TonB-dep_rcpt-like"/>
</dbReference>
<evidence type="ECO:0000259" key="10">
    <source>
        <dbReference type="Pfam" id="PF00593"/>
    </source>
</evidence>
<dbReference type="SUPFAM" id="SSF56935">
    <property type="entry name" value="Porins"/>
    <property type="match status" value="1"/>
</dbReference>
<keyword evidence="7" id="KW-0472">Membrane</keyword>
<keyword evidence="6" id="KW-0798">TonB box</keyword>
<evidence type="ECO:0000256" key="1">
    <source>
        <dbReference type="ARBA" id="ARBA00004571"/>
    </source>
</evidence>
<evidence type="ECO:0000256" key="3">
    <source>
        <dbReference type="ARBA" id="ARBA00022452"/>
    </source>
</evidence>
<organism evidence="11">
    <name type="scientific">Uncultured Desulfatiglans sp</name>
    <dbReference type="NCBI Taxonomy" id="1748965"/>
    <lineage>
        <taxon>Bacteria</taxon>
        <taxon>Pseudomonadati</taxon>
        <taxon>Thermodesulfobacteriota</taxon>
        <taxon>Desulfobacteria</taxon>
        <taxon>Desulfatiglandales</taxon>
        <taxon>Desulfatiglandaceae</taxon>
        <taxon>Desulfatiglans</taxon>
        <taxon>environmental samples</taxon>
    </lineage>
</organism>
<dbReference type="InterPro" id="IPR000531">
    <property type="entry name" value="Beta-barrel_TonB"/>
</dbReference>
<keyword evidence="4" id="KW-0812">Transmembrane</keyword>
<sequence>MKPESAWEYELGLIQDFKATTLRAAVWYYDIQDFINDNGITAPGTGLGSGCLYNIDHFKLYGGELEAAVRLGPRLRATLAYVYQEYDVEENPVFEKEWTYYLPGLLPKHKVKLLARYNVWEDGWFQLSSRYVYKREAQKGTVLDDYITLDLGFEQTFRFQGMEYTASVFMGNVTGTDYQEQSGYFMPKYVWGFQIGARF</sequence>
<dbReference type="GO" id="GO:0009279">
    <property type="term" value="C:cell outer membrane"/>
    <property type="evidence" value="ECO:0007669"/>
    <property type="project" value="UniProtKB-SubCell"/>
</dbReference>
<evidence type="ECO:0000256" key="4">
    <source>
        <dbReference type="ARBA" id="ARBA00022692"/>
    </source>
</evidence>
<reference evidence="11" key="1">
    <citation type="submission" date="2018-07" db="EMBL/GenBank/DDBJ databases">
        <authorList>
            <consortium name="Genoscope - CEA"/>
            <person name="William W."/>
        </authorList>
    </citation>
    <scope>NUCLEOTIDE SEQUENCE</scope>
    <source>
        <strain evidence="11">IK1</strain>
    </source>
</reference>
<keyword evidence="3" id="KW-1134">Transmembrane beta strand</keyword>
<comment type="subcellular location">
    <subcellularLocation>
        <location evidence="1">Cell outer membrane</location>
        <topology evidence="1">Multi-pass membrane protein</topology>
    </subcellularLocation>
</comment>
<keyword evidence="8 11" id="KW-0675">Receptor</keyword>
<evidence type="ECO:0000256" key="5">
    <source>
        <dbReference type="ARBA" id="ARBA00022729"/>
    </source>
</evidence>
<dbReference type="Gene3D" id="2.40.170.20">
    <property type="entry name" value="TonB-dependent receptor, beta-barrel domain"/>
    <property type="match status" value="1"/>
</dbReference>
<keyword evidence="9" id="KW-0998">Cell outer membrane</keyword>
<dbReference type="AlphaFoldDB" id="A0A653A0G5"/>
<keyword evidence="5" id="KW-0732">Signal</keyword>
<dbReference type="GO" id="GO:0044718">
    <property type="term" value="P:siderophore transmembrane transport"/>
    <property type="evidence" value="ECO:0007669"/>
    <property type="project" value="TreeGrafter"/>
</dbReference>
<evidence type="ECO:0000256" key="8">
    <source>
        <dbReference type="ARBA" id="ARBA00023170"/>
    </source>
</evidence>
<accession>A0A653A0G5</accession>
<dbReference type="EMBL" id="UPXX01000003">
    <property type="protein sequence ID" value="VBB41523.1"/>
    <property type="molecule type" value="Genomic_DNA"/>
</dbReference>
<evidence type="ECO:0000256" key="2">
    <source>
        <dbReference type="ARBA" id="ARBA00022448"/>
    </source>
</evidence>
<gene>
    <name evidence="11" type="ORF">TRIP_B110088</name>
</gene>
<evidence type="ECO:0000256" key="7">
    <source>
        <dbReference type="ARBA" id="ARBA00023136"/>
    </source>
</evidence>
<evidence type="ECO:0000256" key="6">
    <source>
        <dbReference type="ARBA" id="ARBA00023077"/>
    </source>
</evidence>
<protein>
    <submittedName>
        <fullName evidence="11">TonB-dependent receptor</fullName>
    </submittedName>
</protein>
<dbReference type="PANTHER" id="PTHR30069:SF29">
    <property type="entry name" value="HEMOGLOBIN AND HEMOGLOBIN-HAPTOGLOBIN-BINDING PROTEIN 1-RELATED"/>
    <property type="match status" value="1"/>
</dbReference>
<feature type="domain" description="TonB-dependent receptor-like beta-barrel" evidence="10">
    <location>
        <begin position="2"/>
        <end position="160"/>
    </location>
</feature>
<dbReference type="InterPro" id="IPR036942">
    <property type="entry name" value="Beta-barrel_TonB_sf"/>
</dbReference>
<evidence type="ECO:0000313" key="11">
    <source>
        <dbReference type="EMBL" id="VBB41523.1"/>
    </source>
</evidence>